<evidence type="ECO:0000313" key="2">
    <source>
        <dbReference type="Proteomes" id="UP001174936"/>
    </source>
</evidence>
<gene>
    <name evidence="1" type="ORF">B0T16DRAFT_425878</name>
</gene>
<evidence type="ECO:0000313" key="1">
    <source>
        <dbReference type="EMBL" id="KAK0657746.1"/>
    </source>
</evidence>
<sequence>MRQATPSPFPDRFEIRKIESNDIPWVLAILAHSNLYCGPIWSVALPQEGRTERVYKFCRAMEGVIRHNVADNFSYGVWDTEYKFKRPESASTGGKLYWDESNLDATSEQLLEQMDFPLVSVAVAFDGLKKPDTSLYDPIIELIPIFGKLTQAMDAGDIRKPEERKPRLLGEMLFRFGTATRPDYAKHGLAKGLGHWLLKEAARHRFLGMQIGVAHAALEKVFMNPPAPFTAKIVSDVNLAEFEVEEDGVKVKPCAACGDVPFKKIYVSFG</sequence>
<dbReference type="Proteomes" id="UP001174936">
    <property type="component" value="Unassembled WGS sequence"/>
</dbReference>
<dbReference type="EMBL" id="JAULSV010000001">
    <property type="protein sequence ID" value="KAK0657746.1"/>
    <property type="molecule type" value="Genomic_DNA"/>
</dbReference>
<name>A0AA39YTM2_9PEZI</name>
<protein>
    <submittedName>
        <fullName evidence="1">Uncharacterized protein</fullName>
    </submittedName>
</protein>
<dbReference type="AlphaFoldDB" id="A0AA39YTM2"/>
<reference evidence="1" key="1">
    <citation type="submission" date="2023-06" db="EMBL/GenBank/DDBJ databases">
        <title>Genome-scale phylogeny and comparative genomics of the fungal order Sordariales.</title>
        <authorList>
            <consortium name="Lawrence Berkeley National Laboratory"/>
            <person name="Hensen N."/>
            <person name="Bonometti L."/>
            <person name="Westerberg I."/>
            <person name="Brannstrom I.O."/>
            <person name="Guillou S."/>
            <person name="Cros-Aarteil S."/>
            <person name="Calhoun S."/>
            <person name="Haridas S."/>
            <person name="Kuo A."/>
            <person name="Mondo S."/>
            <person name="Pangilinan J."/>
            <person name="Riley R."/>
            <person name="Labutti K."/>
            <person name="Andreopoulos B."/>
            <person name="Lipzen A."/>
            <person name="Chen C."/>
            <person name="Yanf M."/>
            <person name="Daum C."/>
            <person name="Ng V."/>
            <person name="Clum A."/>
            <person name="Steindorff A."/>
            <person name="Ohm R."/>
            <person name="Martin F."/>
            <person name="Silar P."/>
            <person name="Natvig D."/>
            <person name="Lalanne C."/>
            <person name="Gautier V."/>
            <person name="Ament-Velasquez S.L."/>
            <person name="Kruys A."/>
            <person name="Hutchinson M.I."/>
            <person name="Powell A.J."/>
            <person name="Barry K."/>
            <person name="Miller A.N."/>
            <person name="Grigoriev I.V."/>
            <person name="Debuchy R."/>
            <person name="Gladieux P."/>
            <person name="Thoren M.H."/>
            <person name="Johannesson H."/>
        </authorList>
    </citation>
    <scope>NUCLEOTIDE SEQUENCE</scope>
    <source>
        <strain evidence="1">SMH2532-1</strain>
    </source>
</reference>
<accession>A0AA39YTM2</accession>
<organism evidence="1 2">
    <name type="scientific">Cercophora newfieldiana</name>
    <dbReference type="NCBI Taxonomy" id="92897"/>
    <lineage>
        <taxon>Eukaryota</taxon>
        <taxon>Fungi</taxon>
        <taxon>Dikarya</taxon>
        <taxon>Ascomycota</taxon>
        <taxon>Pezizomycotina</taxon>
        <taxon>Sordariomycetes</taxon>
        <taxon>Sordariomycetidae</taxon>
        <taxon>Sordariales</taxon>
        <taxon>Lasiosphaeriaceae</taxon>
        <taxon>Cercophora</taxon>
    </lineage>
</organism>
<keyword evidence="2" id="KW-1185">Reference proteome</keyword>
<proteinExistence type="predicted"/>
<comment type="caution">
    <text evidence="1">The sequence shown here is derived from an EMBL/GenBank/DDBJ whole genome shotgun (WGS) entry which is preliminary data.</text>
</comment>